<evidence type="ECO:0000256" key="5">
    <source>
        <dbReference type="ARBA" id="ARBA00022723"/>
    </source>
</evidence>
<evidence type="ECO:0000313" key="20">
    <source>
        <dbReference type="EMBL" id="AHB47226.1"/>
    </source>
</evidence>
<evidence type="ECO:0000256" key="6">
    <source>
        <dbReference type="ARBA" id="ARBA00022763"/>
    </source>
</evidence>
<dbReference type="EMBL" id="CP006912">
    <property type="protein sequence ID" value="AHB47226.1"/>
    <property type="molecule type" value="Genomic_DNA"/>
</dbReference>
<gene>
    <name evidence="20" type="ORF">W911_00550</name>
</gene>
<dbReference type="RefSeq" id="WP_023785560.1">
    <property type="nucleotide sequence ID" value="NC_022997.1"/>
</dbReference>
<evidence type="ECO:0000313" key="21">
    <source>
        <dbReference type="Proteomes" id="UP000018542"/>
    </source>
</evidence>
<evidence type="ECO:0000259" key="19">
    <source>
        <dbReference type="PROSITE" id="PS51462"/>
    </source>
</evidence>
<dbReference type="Proteomes" id="UP000018542">
    <property type="component" value="Chromosome"/>
</dbReference>
<evidence type="ECO:0000256" key="14">
    <source>
        <dbReference type="ARBA" id="ARBA00041592"/>
    </source>
</evidence>
<dbReference type="HOGENOM" id="CLU_037162_19_2_5"/>
<dbReference type="GO" id="GO:0006260">
    <property type="term" value="P:DNA replication"/>
    <property type="evidence" value="ECO:0007669"/>
    <property type="project" value="UniProtKB-KW"/>
</dbReference>
<evidence type="ECO:0000256" key="2">
    <source>
        <dbReference type="ARBA" id="ARBA00005582"/>
    </source>
</evidence>
<protein>
    <recommendedName>
        <fullName evidence="13">8-oxo-dGTP diphosphatase</fullName>
        <ecNumber evidence="12">3.6.1.55</ecNumber>
    </recommendedName>
    <alternativeName>
        <fullName evidence="16">7,8-dihydro-8-oxoguanine-triphosphatase</fullName>
    </alternativeName>
    <alternativeName>
        <fullName evidence="15">Mutator protein MutT</fullName>
    </alternativeName>
    <alternativeName>
        <fullName evidence="14">dGTP pyrophosphohydrolase</fullName>
    </alternativeName>
</protein>
<feature type="binding site" evidence="17">
    <location>
        <begin position="36"/>
        <end position="39"/>
    </location>
    <ligand>
        <name>8-oxo-dGTP</name>
        <dbReference type="ChEBI" id="CHEBI:77896"/>
    </ligand>
</feature>
<keyword evidence="9" id="KW-0234">DNA repair</keyword>
<dbReference type="PROSITE" id="PS00893">
    <property type="entry name" value="NUDIX_BOX"/>
    <property type="match status" value="1"/>
</dbReference>
<accession>V5S8Y4</accession>
<dbReference type="PANTHER" id="PTHR47707:SF1">
    <property type="entry name" value="NUDIX HYDROLASE FAMILY PROTEIN"/>
    <property type="match status" value="1"/>
</dbReference>
<evidence type="ECO:0000256" key="12">
    <source>
        <dbReference type="ARBA" id="ARBA00038905"/>
    </source>
</evidence>
<organism evidence="20 21">
    <name type="scientific">Hyphomicrobium nitrativorans NL23</name>
    <dbReference type="NCBI Taxonomy" id="1029756"/>
    <lineage>
        <taxon>Bacteria</taxon>
        <taxon>Pseudomonadati</taxon>
        <taxon>Pseudomonadota</taxon>
        <taxon>Alphaproteobacteria</taxon>
        <taxon>Hyphomicrobiales</taxon>
        <taxon>Hyphomicrobiaceae</taxon>
        <taxon>Hyphomicrobium</taxon>
    </lineage>
</organism>
<dbReference type="GO" id="GO:0044715">
    <property type="term" value="F:8-oxo-dGDP phosphatase activity"/>
    <property type="evidence" value="ECO:0007669"/>
    <property type="project" value="TreeGrafter"/>
</dbReference>
<evidence type="ECO:0000256" key="13">
    <source>
        <dbReference type="ARBA" id="ARBA00040794"/>
    </source>
</evidence>
<evidence type="ECO:0000256" key="1">
    <source>
        <dbReference type="ARBA" id="ARBA00001946"/>
    </source>
</evidence>
<dbReference type="STRING" id="1029756.W911_00550"/>
<dbReference type="PRINTS" id="PR00502">
    <property type="entry name" value="NUDIXFAMILY"/>
</dbReference>
<evidence type="ECO:0000256" key="3">
    <source>
        <dbReference type="ARBA" id="ARBA00022457"/>
    </source>
</evidence>
<dbReference type="GO" id="GO:0008413">
    <property type="term" value="F:8-oxo-7,8-dihydroguanosine triphosphate pyrophosphatase activity"/>
    <property type="evidence" value="ECO:0007669"/>
    <property type="project" value="InterPro"/>
</dbReference>
<evidence type="ECO:0000256" key="7">
    <source>
        <dbReference type="ARBA" id="ARBA00022801"/>
    </source>
</evidence>
<evidence type="ECO:0000256" key="8">
    <source>
        <dbReference type="ARBA" id="ARBA00022842"/>
    </source>
</evidence>
<dbReference type="SUPFAM" id="SSF55811">
    <property type="entry name" value="Nudix"/>
    <property type="match status" value="1"/>
</dbReference>
<dbReference type="InterPro" id="IPR029119">
    <property type="entry name" value="MutY_C"/>
</dbReference>
<sequence length="135" mass="15121">MTKPILLVAAAALVDTDNRVLLSKRPEGKQLAGLWEFPGGKVDPGETPEEALIRELDEELGIEVCDTCLAPFTFASHAYREFHLLMPLFLCRNWEGDVIPREGQEIAWVRAKRLADYPMPPADAPLVPWLRDLLG</sequence>
<evidence type="ECO:0000256" key="18">
    <source>
        <dbReference type="PIRSR" id="PIRSR603561-2"/>
    </source>
</evidence>
<feature type="binding site" evidence="18">
    <location>
        <position position="39"/>
    </location>
    <ligand>
        <name>Mg(2+)</name>
        <dbReference type="ChEBI" id="CHEBI:18420"/>
    </ligand>
</feature>
<dbReference type="InterPro" id="IPR047127">
    <property type="entry name" value="MutT-like"/>
</dbReference>
<dbReference type="AlphaFoldDB" id="V5S8Y4"/>
<dbReference type="Pfam" id="PF14815">
    <property type="entry name" value="NUDIX_4"/>
    <property type="match status" value="1"/>
</dbReference>
<keyword evidence="21" id="KW-1185">Reference proteome</keyword>
<evidence type="ECO:0000256" key="17">
    <source>
        <dbReference type="PIRSR" id="PIRSR603561-1"/>
    </source>
</evidence>
<keyword evidence="3" id="KW-0515">Mutator protein</keyword>
<evidence type="ECO:0000256" key="10">
    <source>
        <dbReference type="ARBA" id="ARBA00035861"/>
    </source>
</evidence>
<comment type="catalytic activity">
    <reaction evidence="11">
        <text>8-oxo-GTP + H2O = 8-oxo-GMP + diphosphate + H(+)</text>
        <dbReference type="Rhea" id="RHEA:67616"/>
        <dbReference type="ChEBI" id="CHEBI:15377"/>
        <dbReference type="ChEBI" id="CHEBI:15378"/>
        <dbReference type="ChEBI" id="CHEBI:33019"/>
        <dbReference type="ChEBI" id="CHEBI:143553"/>
        <dbReference type="ChEBI" id="CHEBI:145694"/>
    </reaction>
</comment>
<feature type="domain" description="Nudix hydrolase" evidence="19">
    <location>
        <begin position="4"/>
        <end position="132"/>
    </location>
</feature>
<dbReference type="OrthoDB" id="9810648at2"/>
<name>V5S8Y4_9HYPH</name>
<dbReference type="NCBIfam" id="TIGR00586">
    <property type="entry name" value="mutt"/>
    <property type="match status" value="1"/>
</dbReference>
<feature type="binding site" evidence="18">
    <location>
        <position position="59"/>
    </location>
    <ligand>
        <name>Mg(2+)</name>
        <dbReference type="ChEBI" id="CHEBI:18420"/>
    </ligand>
</feature>
<dbReference type="FunFam" id="3.90.79.10:FF:000014">
    <property type="entry name" value="8-oxo-dGTP diphosphatase MutT"/>
    <property type="match status" value="1"/>
</dbReference>
<keyword evidence="8 18" id="KW-0460">Magnesium</keyword>
<evidence type="ECO:0000256" key="9">
    <source>
        <dbReference type="ARBA" id="ARBA00023204"/>
    </source>
</evidence>
<feature type="binding site" evidence="17">
    <location>
        <position position="25"/>
    </location>
    <ligand>
        <name>8-oxo-dGTP</name>
        <dbReference type="ChEBI" id="CHEBI:77896"/>
    </ligand>
</feature>
<dbReference type="GO" id="GO:0035539">
    <property type="term" value="F:8-oxo-7,8-dihydrodeoxyguanosine triphosphate pyrophosphatase activity"/>
    <property type="evidence" value="ECO:0007669"/>
    <property type="project" value="UniProtKB-EC"/>
</dbReference>
<evidence type="ECO:0000256" key="11">
    <source>
        <dbReference type="ARBA" id="ARBA00036904"/>
    </source>
</evidence>
<proteinExistence type="inferred from homology"/>
<dbReference type="GO" id="GO:0044716">
    <property type="term" value="F:8-oxo-GDP phosphatase activity"/>
    <property type="evidence" value="ECO:0007669"/>
    <property type="project" value="TreeGrafter"/>
</dbReference>
<reference evidence="20 21" key="1">
    <citation type="journal article" date="2014" name="Genome Announc.">
        <title>Complete Genome Sequence of Hyphomicrobium nitrativorans Strain NL23, a Denitrifying Bacterium Isolated from Biofilm of a Methanol-Fed Denitrification System Treating Seawater at the Montreal Biodome.</title>
        <authorList>
            <person name="Martineau C."/>
            <person name="Villeneuve C."/>
            <person name="Mauffrey F."/>
            <person name="Villemur R."/>
        </authorList>
    </citation>
    <scope>NUCLEOTIDE SEQUENCE [LARGE SCALE GENOMIC DNA]</scope>
    <source>
        <strain evidence="20">NL23</strain>
    </source>
</reference>
<keyword evidence="7 20" id="KW-0378">Hydrolase</keyword>
<comment type="similarity">
    <text evidence="2">Belongs to the Nudix hydrolase family.</text>
</comment>
<evidence type="ECO:0000256" key="15">
    <source>
        <dbReference type="ARBA" id="ARBA00041979"/>
    </source>
</evidence>
<keyword evidence="6" id="KW-0227">DNA damage</keyword>
<evidence type="ECO:0000256" key="4">
    <source>
        <dbReference type="ARBA" id="ARBA00022705"/>
    </source>
</evidence>
<comment type="cofactor">
    <cofactor evidence="1 18">
        <name>Mg(2+)</name>
        <dbReference type="ChEBI" id="CHEBI:18420"/>
    </cofactor>
</comment>
<dbReference type="CDD" id="cd03425">
    <property type="entry name" value="NUDIX_MutT_NudA_like"/>
    <property type="match status" value="1"/>
</dbReference>
<dbReference type="PANTHER" id="PTHR47707">
    <property type="entry name" value="8-OXO-DGTP DIPHOSPHATASE"/>
    <property type="match status" value="1"/>
</dbReference>
<dbReference type="PATRIC" id="fig|1029756.8.peg.119"/>
<dbReference type="Gene3D" id="3.90.79.10">
    <property type="entry name" value="Nucleoside Triphosphate Pyrophosphohydrolase"/>
    <property type="match status" value="1"/>
</dbReference>
<dbReference type="InterPro" id="IPR015797">
    <property type="entry name" value="NUDIX_hydrolase-like_dom_sf"/>
</dbReference>
<dbReference type="PROSITE" id="PS51462">
    <property type="entry name" value="NUDIX"/>
    <property type="match status" value="1"/>
</dbReference>
<dbReference type="EC" id="3.6.1.55" evidence="12"/>
<keyword evidence="5 18" id="KW-0479">Metal-binding</keyword>
<dbReference type="InterPro" id="IPR000086">
    <property type="entry name" value="NUDIX_hydrolase_dom"/>
</dbReference>
<keyword evidence="4" id="KW-0235">DNA replication</keyword>
<dbReference type="GO" id="GO:0046872">
    <property type="term" value="F:metal ion binding"/>
    <property type="evidence" value="ECO:0007669"/>
    <property type="project" value="UniProtKB-KW"/>
</dbReference>
<dbReference type="InterPro" id="IPR003561">
    <property type="entry name" value="Mutator_MutT"/>
</dbReference>
<dbReference type="GO" id="GO:0006281">
    <property type="term" value="P:DNA repair"/>
    <property type="evidence" value="ECO:0007669"/>
    <property type="project" value="UniProtKB-KW"/>
</dbReference>
<dbReference type="InterPro" id="IPR020084">
    <property type="entry name" value="NUDIX_hydrolase_CS"/>
</dbReference>
<dbReference type="KEGG" id="hni:W911_00550"/>
<dbReference type="InterPro" id="IPR020476">
    <property type="entry name" value="Nudix_hydrolase"/>
</dbReference>
<comment type="catalytic activity">
    <reaction evidence="10">
        <text>8-oxo-dGTP + H2O = 8-oxo-dGMP + diphosphate + H(+)</text>
        <dbReference type="Rhea" id="RHEA:31575"/>
        <dbReference type="ChEBI" id="CHEBI:15377"/>
        <dbReference type="ChEBI" id="CHEBI:15378"/>
        <dbReference type="ChEBI" id="CHEBI:33019"/>
        <dbReference type="ChEBI" id="CHEBI:63224"/>
        <dbReference type="ChEBI" id="CHEBI:77896"/>
        <dbReference type="EC" id="3.6.1.55"/>
    </reaction>
</comment>
<evidence type="ECO:0000256" key="16">
    <source>
        <dbReference type="ARBA" id="ARBA00042798"/>
    </source>
</evidence>